<dbReference type="PROSITE" id="PS00134">
    <property type="entry name" value="TRYPSIN_HIS"/>
    <property type="match status" value="1"/>
</dbReference>
<dbReference type="NCBIfam" id="TIGR03501">
    <property type="entry name" value="GlyGly_CTERM"/>
    <property type="match status" value="1"/>
</dbReference>
<sequence length="361" mass="39745">MRLPSLSLIALSLLSASSYAVENGTPVDWSQHDDTVRLDNSTNKSLYCTATLISGRYAITAGHCVNDGGLDIMTPSNSENLPLSAQWLSPEYTDEYDRRAKDVGIVRVDDPVDYRHIQFLNIDEQSEGQVMVIRGFGGTADSLNQADFTFSNYHWADHYYVYADTVNESHTTGGDSGAAWTINKDGNEEIFAIHRGSDTSVDWNDNGTEIHTRETYGTTIQSVQDFITKTIDGWHYPTLVDTDANGKATITIQSLHQAETSGFAYTDGENTTLINEESTCFTKGQIQPFEKCTYVIESNGEEGELYLTDNEVIHINKPIENTGGGDGGNNNTDNTNNGNTGGSVGFWSLLFLGIATLRRKR</sequence>
<keyword evidence="4" id="KW-0614">Plasmid</keyword>
<dbReference type="InterPro" id="IPR018114">
    <property type="entry name" value="TRYPSIN_HIS"/>
</dbReference>
<feature type="chain" id="PRO_5030009718" evidence="2">
    <location>
        <begin position="21"/>
        <end position="361"/>
    </location>
</feature>
<keyword evidence="4" id="KW-0645">Protease</keyword>
<dbReference type="Pfam" id="PF00089">
    <property type="entry name" value="Trypsin"/>
    <property type="match status" value="1"/>
</dbReference>
<protein>
    <submittedName>
        <fullName evidence="4">Putative trypsin protease</fullName>
    </submittedName>
</protein>
<dbReference type="GO" id="GO:0006508">
    <property type="term" value="P:proteolysis"/>
    <property type="evidence" value="ECO:0007669"/>
    <property type="project" value="UniProtKB-KW"/>
</dbReference>
<dbReference type="InterPro" id="IPR043504">
    <property type="entry name" value="Peptidase_S1_PA_chymotrypsin"/>
</dbReference>
<reference evidence="4" key="1">
    <citation type="submission" date="2014-12" db="EMBL/GenBank/DDBJ databases">
        <authorList>
            <person name="Lee C.-T."/>
            <person name="Chen I.-T."/>
            <person name="Yang Y.-T."/>
            <person name="Chen C.-Y."/>
            <person name="Lo C.-F."/>
        </authorList>
    </citation>
    <scope>NUCLEOTIDE SEQUENCE</scope>
    <source>
        <strain evidence="4">3HP</strain>
        <plasmid evidence="4">pVA1</plasmid>
    </source>
</reference>
<feature type="domain" description="Peptidase S1" evidence="3">
    <location>
        <begin position="33"/>
        <end position="181"/>
    </location>
</feature>
<feature type="region of interest" description="Disordered" evidence="1">
    <location>
        <begin position="318"/>
        <end position="339"/>
    </location>
</feature>
<dbReference type="SUPFAM" id="SSF50494">
    <property type="entry name" value="Trypsin-like serine proteases"/>
    <property type="match status" value="1"/>
</dbReference>
<reference evidence="4" key="2">
    <citation type="journal article" date="2015" name="Proc. Natl. Acad. Sci. U.S.A.">
        <title>The opportunistic marine pathogen Vibrio parahaemolyticus becomes virulent by acquiring a plasmid that expresses a deadly toxin.</title>
        <authorList>
            <person name="Lee C.T."/>
            <person name="Chen I.T."/>
            <person name="Yang Y.T."/>
            <person name="Ko T.P."/>
            <person name="Huang Y.T."/>
            <person name="Huang J.Y."/>
            <person name="Huang M.F."/>
            <person name="Lin S.J."/>
            <person name="Chen C.Y."/>
            <person name="Lin S.S."/>
            <person name="Lightner D.V."/>
            <person name="Wang H.C."/>
            <person name="Wang A.H."/>
            <person name="Wang H.C."/>
            <person name="Hor L.I."/>
            <person name="Lo C.F."/>
        </authorList>
    </citation>
    <scope>NUCLEOTIDE SEQUENCE</scope>
    <source>
        <strain evidence="4">3HP</strain>
        <plasmid evidence="4">pVA1</plasmid>
    </source>
</reference>
<gene>
    <name evidence="4" type="ORF">pVA1005</name>
</gene>
<evidence type="ECO:0000256" key="1">
    <source>
        <dbReference type="SAM" id="MobiDB-lite"/>
    </source>
</evidence>
<feature type="signal peptide" evidence="2">
    <location>
        <begin position="1"/>
        <end position="20"/>
    </location>
</feature>
<dbReference type="InterPro" id="IPR001254">
    <property type="entry name" value="Trypsin_dom"/>
</dbReference>
<dbReference type="InterPro" id="IPR009003">
    <property type="entry name" value="Peptidase_S1_PA"/>
</dbReference>
<evidence type="ECO:0000259" key="3">
    <source>
        <dbReference type="Pfam" id="PF00089"/>
    </source>
</evidence>
<dbReference type="InterPro" id="IPR020008">
    <property type="entry name" value="GlyGly_CTERM"/>
</dbReference>
<dbReference type="EMBL" id="KP324996">
    <property type="protein sequence ID" value="AKC05625.1"/>
    <property type="molecule type" value="Genomic_DNA"/>
</dbReference>
<keyword evidence="2" id="KW-0732">Signal</keyword>
<accession>A0A0K0MG03</accession>
<proteinExistence type="predicted"/>
<keyword evidence="4" id="KW-0378">Hydrolase</keyword>
<evidence type="ECO:0000256" key="2">
    <source>
        <dbReference type="SAM" id="SignalP"/>
    </source>
</evidence>
<dbReference type="AlphaFoldDB" id="A0A0K0MG03"/>
<organism evidence="4">
    <name type="scientific">Vibrio parahaemolyticus</name>
    <dbReference type="NCBI Taxonomy" id="670"/>
    <lineage>
        <taxon>Bacteria</taxon>
        <taxon>Pseudomonadati</taxon>
        <taxon>Pseudomonadota</taxon>
        <taxon>Gammaproteobacteria</taxon>
        <taxon>Vibrionales</taxon>
        <taxon>Vibrionaceae</taxon>
        <taxon>Vibrio</taxon>
    </lineage>
</organism>
<dbReference type="Gene3D" id="2.40.10.10">
    <property type="entry name" value="Trypsin-like serine proteases"/>
    <property type="match status" value="1"/>
</dbReference>
<geneLocation type="plasmid" evidence="4">
    <name>pVA1</name>
</geneLocation>
<name>A0A0K0MG03_VIBPH</name>
<dbReference type="GO" id="GO:0004252">
    <property type="term" value="F:serine-type endopeptidase activity"/>
    <property type="evidence" value="ECO:0007669"/>
    <property type="project" value="InterPro"/>
</dbReference>
<evidence type="ECO:0000313" key="4">
    <source>
        <dbReference type="EMBL" id="AKC05625.1"/>
    </source>
</evidence>
<feature type="compositionally biased region" description="Low complexity" evidence="1">
    <location>
        <begin position="329"/>
        <end position="338"/>
    </location>
</feature>
<dbReference type="RefSeq" id="WP_031500726.1">
    <property type="nucleotide sequence ID" value="NZ_JPKS01000011.1"/>
</dbReference>